<reference evidence="3" key="1">
    <citation type="journal article" date="2011" name="Nature">
        <title>Genome sequence and analysis of the tuber crop potato.</title>
        <authorList>
            <consortium name="The Potato Genome Sequencing Consortium"/>
        </authorList>
    </citation>
    <scope>NUCLEOTIDE SEQUENCE [LARGE SCALE GENOMIC DNA]</scope>
    <source>
        <strain evidence="3">cv. DM1-3 516 R44</strain>
    </source>
</reference>
<dbReference type="Gramene" id="PGSC0003DMT400094547">
    <property type="protein sequence ID" value="PGSC0003DMT400094547"/>
    <property type="gene ID" value="PGSC0003DMG400044118"/>
</dbReference>
<proteinExistence type="predicted"/>
<evidence type="ECO:0000313" key="3">
    <source>
        <dbReference type="Proteomes" id="UP000011115"/>
    </source>
</evidence>
<dbReference type="HOGENOM" id="CLU_1734717_0_0_1"/>
<dbReference type="InParanoid" id="M1DUC7"/>
<dbReference type="PaxDb" id="4113-PGSC0003DMT400094547"/>
<feature type="compositionally biased region" description="Gly residues" evidence="1">
    <location>
        <begin position="14"/>
        <end position="26"/>
    </location>
</feature>
<sequence>MQQNTRAVVPAGSGSNGRGRPQGGRGGNERGQVTGSAELGFLEKERKRRRKEKRAKIIIRKDLACGFRQGVIRTRCEFELNLSYIGGLVNSRCLGKEPFEFGGFRVEKRARKIVKHMGKGVGRRASQRAPKSSLRFHSWGAAPARTPQARL</sequence>
<evidence type="ECO:0000256" key="1">
    <source>
        <dbReference type="SAM" id="MobiDB-lite"/>
    </source>
</evidence>
<protein>
    <submittedName>
        <fullName evidence="2">Uncharacterized protein</fullName>
    </submittedName>
</protein>
<name>M1DUC7_SOLTU</name>
<organism evidence="2 3">
    <name type="scientific">Solanum tuberosum</name>
    <name type="common">Potato</name>
    <dbReference type="NCBI Taxonomy" id="4113"/>
    <lineage>
        <taxon>Eukaryota</taxon>
        <taxon>Viridiplantae</taxon>
        <taxon>Streptophyta</taxon>
        <taxon>Embryophyta</taxon>
        <taxon>Tracheophyta</taxon>
        <taxon>Spermatophyta</taxon>
        <taxon>Magnoliopsida</taxon>
        <taxon>eudicotyledons</taxon>
        <taxon>Gunneridae</taxon>
        <taxon>Pentapetalae</taxon>
        <taxon>asterids</taxon>
        <taxon>lamiids</taxon>
        <taxon>Solanales</taxon>
        <taxon>Solanaceae</taxon>
        <taxon>Solanoideae</taxon>
        <taxon>Solaneae</taxon>
        <taxon>Solanum</taxon>
    </lineage>
</organism>
<dbReference type="Proteomes" id="UP000011115">
    <property type="component" value="Unassembled WGS sequence"/>
</dbReference>
<dbReference type="EnsemblPlants" id="PGSC0003DMT400094547">
    <property type="protein sequence ID" value="PGSC0003DMT400094547"/>
    <property type="gene ID" value="PGSC0003DMG400044118"/>
</dbReference>
<reference evidence="2" key="2">
    <citation type="submission" date="2015-06" db="UniProtKB">
        <authorList>
            <consortium name="EnsemblPlants"/>
        </authorList>
    </citation>
    <scope>IDENTIFICATION</scope>
    <source>
        <strain evidence="2">DM1-3 516 R44</strain>
    </source>
</reference>
<dbReference type="AlphaFoldDB" id="M1DUC7"/>
<evidence type="ECO:0000313" key="2">
    <source>
        <dbReference type="EnsemblPlants" id="PGSC0003DMT400094547"/>
    </source>
</evidence>
<accession>M1DUC7</accession>
<keyword evidence="3" id="KW-1185">Reference proteome</keyword>
<feature type="region of interest" description="Disordered" evidence="1">
    <location>
        <begin position="1"/>
        <end position="53"/>
    </location>
</feature>